<name>A0A2W4U2F3_9CYAN</name>
<sequence length="102" mass="11700">MLNFKARMDNLKKFLPSPAHPLFLPNVLLCIGLSVYFILFSFWTVNRSVGWIATGWDDGIYNQLMFNSLHGRWFESSLEMNEIGVTRLGQHFTPAIALLLPI</sequence>
<proteinExistence type="predicted"/>
<evidence type="ECO:0000256" key="1">
    <source>
        <dbReference type="SAM" id="Phobius"/>
    </source>
</evidence>
<protein>
    <recommendedName>
        <fullName evidence="4">DUF2079 domain-containing protein</fullName>
    </recommendedName>
</protein>
<gene>
    <name evidence="2" type="ORF">DCF25_19325</name>
</gene>
<comment type="caution">
    <text evidence="2">The sequence shown here is derived from an EMBL/GenBank/DDBJ whole genome shotgun (WGS) entry which is preliminary data.</text>
</comment>
<dbReference type="InterPro" id="IPR018650">
    <property type="entry name" value="STSV1_Orf64"/>
</dbReference>
<reference evidence="3" key="1">
    <citation type="submission" date="2018-04" db="EMBL/GenBank/DDBJ databases">
        <authorList>
            <person name="Cornet L."/>
        </authorList>
    </citation>
    <scope>NUCLEOTIDE SEQUENCE [LARGE SCALE GENOMIC DNA]</scope>
</reference>
<accession>A0A2W4U2F3</accession>
<dbReference type="EMBL" id="QBMC01000182">
    <property type="protein sequence ID" value="PZO11459.1"/>
    <property type="molecule type" value="Genomic_DNA"/>
</dbReference>
<feature type="transmembrane region" description="Helical" evidence="1">
    <location>
        <begin position="21"/>
        <end position="43"/>
    </location>
</feature>
<dbReference type="AlphaFoldDB" id="A0A2W4U2F3"/>
<dbReference type="Pfam" id="PF09852">
    <property type="entry name" value="DUF2079"/>
    <property type="match status" value="1"/>
</dbReference>
<evidence type="ECO:0000313" key="3">
    <source>
        <dbReference type="Proteomes" id="UP000249354"/>
    </source>
</evidence>
<evidence type="ECO:0008006" key="4">
    <source>
        <dbReference type="Google" id="ProtNLM"/>
    </source>
</evidence>
<keyword evidence="1" id="KW-1133">Transmembrane helix</keyword>
<organism evidence="2 3">
    <name type="scientific">Leptolyngbya foveolarum</name>
    <dbReference type="NCBI Taxonomy" id="47253"/>
    <lineage>
        <taxon>Bacteria</taxon>
        <taxon>Bacillati</taxon>
        <taxon>Cyanobacteriota</taxon>
        <taxon>Cyanophyceae</taxon>
        <taxon>Leptolyngbyales</taxon>
        <taxon>Leptolyngbyaceae</taxon>
        <taxon>Leptolyngbya group</taxon>
        <taxon>Leptolyngbya</taxon>
    </lineage>
</organism>
<dbReference type="Proteomes" id="UP000249354">
    <property type="component" value="Unassembled WGS sequence"/>
</dbReference>
<reference evidence="2 3" key="2">
    <citation type="submission" date="2018-06" db="EMBL/GenBank/DDBJ databases">
        <title>Metagenomic assembly of (sub)arctic Cyanobacteria and their associated microbiome from non-axenic cultures.</title>
        <authorList>
            <person name="Baurain D."/>
        </authorList>
    </citation>
    <scope>NUCLEOTIDE SEQUENCE [LARGE SCALE GENOMIC DNA]</scope>
    <source>
        <strain evidence="2">ULC129bin1</strain>
    </source>
</reference>
<keyword evidence="1" id="KW-0472">Membrane</keyword>
<keyword evidence="1" id="KW-0812">Transmembrane</keyword>
<evidence type="ECO:0000313" key="2">
    <source>
        <dbReference type="EMBL" id="PZO11459.1"/>
    </source>
</evidence>